<accession>A0A0S4J8N8</accession>
<dbReference type="AlphaFoldDB" id="A0A0S4J8N8"/>
<feature type="signal peptide" evidence="1">
    <location>
        <begin position="1"/>
        <end position="25"/>
    </location>
</feature>
<feature type="chain" id="PRO_5006622140" description="Membrane-associated protein" evidence="1">
    <location>
        <begin position="26"/>
        <end position="104"/>
    </location>
</feature>
<sequence length="104" mass="11541">MSNNIDKCIATPLVCAKLFAVLALAAHELAESLPGATVIERACLEAAYSDLKQSPIAAMRFRQNTSSSTSSVLRRETRKMETHIRRAAEEGYRRALVQSYQRSI</sequence>
<dbReference type="EMBL" id="CYKH01001588">
    <property type="protein sequence ID" value="CUG87774.1"/>
    <property type="molecule type" value="Genomic_DNA"/>
</dbReference>
<keyword evidence="1" id="KW-0732">Signal</keyword>
<protein>
    <recommendedName>
        <fullName evidence="4">Membrane-associated protein</fullName>
    </recommendedName>
</protein>
<evidence type="ECO:0000256" key="1">
    <source>
        <dbReference type="SAM" id="SignalP"/>
    </source>
</evidence>
<gene>
    <name evidence="2" type="ORF">BSAL_11860</name>
</gene>
<organism evidence="2 3">
    <name type="scientific">Bodo saltans</name>
    <name type="common">Flagellated protozoan</name>
    <dbReference type="NCBI Taxonomy" id="75058"/>
    <lineage>
        <taxon>Eukaryota</taxon>
        <taxon>Discoba</taxon>
        <taxon>Euglenozoa</taxon>
        <taxon>Kinetoplastea</taxon>
        <taxon>Metakinetoplastina</taxon>
        <taxon>Eubodonida</taxon>
        <taxon>Bodonidae</taxon>
        <taxon>Bodo</taxon>
    </lineage>
</organism>
<evidence type="ECO:0008006" key="4">
    <source>
        <dbReference type="Google" id="ProtNLM"/>
    </source>
</evidence>
<keyword evidence="3" id="KW-1185">Reference proteome</keyword>
<evidence type="ECO:0000313" key="2">
    <source>
        <dbReference type="EMBL" id="CUG87774.1"/>
    </source>
</evidence>
<name>A0A0S4J8N8_BODSA</name>
<proteinExistence type="predicted"/>
<dbReference type="Proteomes" id="UP000051952">
    <property type="component" value="Unassembled WGS sequence"/>
</dbReference>
<dbReference type="VEuPathDB" id="TriTrypDB:BSAL_11860"/>
<reference evidence="3" key="1">
    <citation type="submission" date="2015-09" db="EMBL/GenBank/DDBJ databases">
        <authorList>
            <consortium name="Pathogen Informatics"/>
        </authorList>
    </citation>
    <scope>NUCLEOTIDE SEQUENCE [LARGE SCALE GENOMIC DNA]</scope>
    <source>
        <strain evidence="3">Lake Konstanz</strain>
    </source>
</reference>
<evidence type="ECO:0000313" key="3">
    <source>
        <dbReference type="Proteomes" id="UP000051952"/>
    </source>
</evidence>